<dbReference type="SFLD" id="SFLDG01135">
    <property type="entry name" value="C1.5.6:_HAD__Beta-PGM__Phospha"/>
    <property type="match status" value="1"/>
</dbReference>
<proteinExistence type="inferred from homology"/>
<dbReference type="Gene3D" id="1.10.150.240">
    <property type="entry name" value="Putative phosphatase, domain 2"/>
    <property type="match status" value="1"/>
</dbReference>
<gene>
    <name evidence="5" type="ORF">ENS31_04970</name>
</gene>
<name>A0A7V2ZJ46_9BACT</name>
<dbReference type="InterPro" id="IPR050155">
    <property type="entry name" value="HAD-like_hydrolase_sf"/>
</dbReference>
<dbReference type="InterPro" id="IPR023198">
    <property type="entry name" value="PGP-like_dom2"/>
</dbReference>
<evidence type="ECO:0000256" key="1">
    <source>
        <dbReference type="ARBA" id="ARBA00000830"/>
    </source>
</evidence>
<dbReference type="NCBIfam" id="TIGR01509">
    <property type="entry name" value="HAD-SF-IA-v3"/>
    <property type="match status" value="1"/>
</dbReference>
<sequence length="218" mass="25039">MKARFKAVIFDIDGTLTFTNQLIFDTFNHIAEKYLNKKFSNEEISALFGPTEDVILRQMFPHNFEQVRKDYYEYYHQNHQIAQLYDGIKELLIDLKKCGVILGIFTGKGRTSSLITLNFLGIRELFDMIVTGDDVKNHKPSPEGIIKFLQTFNLNPDEVLMIGDAPSDIKAAREAGVRIASVVWDSYSAEKVRELNKETVFETVDELRKFIFEKGNGN</sequence>
<organism evidence="5">
    <name type="scientific">Ignavibacterium album</name>
    <dbReference type="NCBI Taxonomy" id="591197"/>
    <lineage>
        <taxon>Bacteria</taxon>
        <taxon>Pseudomonadati</taxon>
        <taxon>Ignavibacteriota</taxon>
        <taxon>Ignavibacteria</taxon>
        <taxon>Ignavibacteriales</taxon>
        <taxon>Ignavibacteriaceae</taxon>
        <taxon>Ignavibacterium</taxon>
    </lineage>
</organism>
<dbReference type="NCBIfam" id="TIGR01549">
    <property type="entry name" value="HAD-SF-IA-v1"/>
    <property type="match status" value="1"/>
</dbReference>
<dbReference type="Gene3D" id="3.40.50.1000">
    <property type="entry name" value="HAD superfamily/HAD-like"/>
    <property type="match status" value="1"/>
</dbReference>
<comment type="similarity">
    <text evidence="3">Belongs to the HAD-like hydrolase superfamily. CbbY/CbbZ/Gph/YieH family.</text>
</comment>
<dbReference type="SUPFAM" id="SSF56784">
    <property type="entry name" value="HAD-like"/>
    <property type="match status" value="1"/>
</dbReference>
<dbReference type="EMBL" id="DSUJ01000008">
    <property type="protein sequence ID" value="HFI90870.1"/>
    <property type="molecule type" value="Genomic_DNA"/>
</dbReference>
<dbReference type="EC" id="3.1.3.18" evidence="4"/>
<dbReference type="GO" id="GO:0008967">
    <property type="term" value="F:phosphoglycolate phosphatase activity"/>
    <property type="evidence" value="ECO:0007669"/>
    <property type="project" value="UniProtKB-EC"/>
</dbReference>
<evidence type="ECO:0000256" key="3">
    <source>
        <dbReference type="ARBA" id="ARBA00006171"/>
    </source>
</evidence>
<dbReference type="AlphaFoldDB" id="A0A7V2ZJ46"/>
<comment type="catalytic activity">
    <reaction evidence="1">
        <text>2-phosphoglycolate + H2O = glycolate + phosphate</text>
        <dbReference type="Rhea" id="RHEA:14369"/>
        <dbReference type="ChEBI" id="CHEBI:15377"/>
        <dbReference type="ChEBI" id="CHEBI:29805"/>
        <dbReference type="ChEBI" id="CHEBI:43474"/>
        <dbReference type="ChEBI" id="CHEBI:58033"/>
        <dbReference type="EC" id="3.1.3.18"/>
    </reaction>
</comment>
<dbReference type="InterPro" id="IPR006439">
    <property type="entry name" value="HAD-SF_hydro_IA"/>
</dbReference>
<evidence type="ECO:0000313" key="5">
    <source>
        <dbReference type="EMBL" id="HFI90870.1"/>
    </source>
</evidence>
<keyword evidence="5" id="KW-0378">Hydrolase</keyword>
<dbReference type="InterPro" id="IPR036412">
    <property type="entry name" value="HAD-like_sf"/>
</dbReference>
<evidence type="ECO:0000256" key="2">
    <source>
        <dbReference type="ARBA" id="ARBA00004818"/>
    </source>
</evidence>
<dbReference type="SFLD" id="SFLDS00003">
    <property type="entry name" value="Haloacid_Dehalogenase"/>
    <property type="match status" value="1"/>
</dbReference>
<dbReference type="GO" id="GO:0006281">
    <property type="term" value="P:DNA repair"/>
    <property type="evidence" value="ECO:0007669"/>
    <property type="project" value="TreeGrafter"/>
</dbReference>
<dbReference type="PANTHER" id="PTHR43434:SF1">
    <property type="entry name" value="PHOSPHOGLYCOLATE PHOSPHATASE"/>
    <property type="match status" value="1"/>
</dbReference>
<dbReference type="InterPro" id="IPR023214">
    <property type="entry name" value="HAD_sf"/>
</dbReference>
<comment type="caution">
    <text evidence="5">The sequence shown here is derived from an EMBL/GenBank/DDBJ whole genome shotgun (WGS) entry which is preliminary data.</text>
</comment>
<dbReference type="PRINTS" id="PR00413">
    <property type="entry name" value="HADHALOGNASE"/>
</dbReference>
<protein>
    <recommendedName>
        <fullName evidence="4">phosphoglycolate phosphatase</fullName>
        <ecNumber evidence="4">3.1.3.18</ecNumber>
    </recommendedName>
</protein>
<accession>A0A7V2ZJ46</accession>
<dbReference type="InterPro" id="IPR041492">
    <property type="entry name" value="HAD_2"/>
</dbReference>
<evidence type="ECO:0000256" key="4">
    <source>
        <dbReference type="ARBA" id="ARBA00013078"/>
    </source>
</evidence>
<dbReference type="Pfam" id="PF13419">
    <property type="entry name" value="HAD_2"/>
    <property type="match status" value="1"/>
</dbReference>
<dbReference type="SFLD" id="SFLDG01129">
    <property type="entry name" value="C1.5:_HAD__Beta-PGM__Phosphata"/>
    <property type="match status" value="1"/>
</dbReference>
<reference evidence="5" key="1">
    <citation type="journal article" date="2020" name="mSystems">
        <title>Genome- and Community-Level Interaction Insights into Carbon Utilization and Element Cycling Functions of Hydrothermarchaeota in Hydrothermal Sediment.</title>
        <authorList>
            <person name="Zhou Z."/>
            <person name="Liu Y."/>
            <person name="Xu W."/>
            <person name="Pan J."/>
            <person name="Luo Z.H."/>
            <person name="Li M."/>
        </authorList>
    </citation>
    <scope>NUCLEOTIDE SEQUENCE [LARGE SCALE GENOMIC DNA]</scope>
    <source>
        <strain evidence="5">SpSt-479</strain>
    </source>
</reference>
<comment type="pathway">
    <text evidence="2">Organic acid metabolism; glycolate biosynthesis; glycolate from 2-phosphoglycolate: step 1/1.</text>
</comment>
<dbReference type="PANTHER" id="PTHR43434">
    <property type="entry name" value="PHOSPHOGLYCOLATE PHOSPHATASE"/>
    <property type="match status" value="1"/>
</dbReference>